<organism evidence="2 4">
    <name type="scientific">Flagellimonas aequoris</name>
    <dbReference type="NCBI Taxonomy" id="2306997"/>
    <lineage>
        <taxon>Bacteria</taxon>
        <taxon>Pseudomonadati</taxon>
        <taxon>Bacteroidota</taxon>
        <taxon>Flavobacteriia</taxon>
        <taxon>Flavobacteriales</taxon>
        <taxon>Flavobacteriaceae</taxon>
        <taxon>Flagellimonas</taxon>
    </lineage>
</organism>
<evidence type="ECO:0000256" key="1">
    <source>
        <dbReference type="SAM" id="SignalP"/>
    </source>
</evidence>
<evidence type="ECO:0000313" key="4">
    <source>
        <dbReference type="Proteomes" id="UP000284189"/>
    </source>
</evidence>
<evidence type="ECO:0000313" key="2">
    <source>
        <dbReference type="EMBL" id="RIV70830.1"/>
    </source>
</evidence>
<dbReference type="EMBL" id="QXFJ01000023">
    <property type="protein sequence ID" value="RIV70830.1"/>
    <property type="molecule type" value="Genomic_DNA"/>
</dbReference>
<name>A0A418N7M2_9FLAO</name>
<protein>
    <submittedName>
        <fullName evidence="2">Uncharacterized protein</fullName>
    </submittedName>
</protein>
<dbReference type="RefSeq" id="WP_119640578.1">
    <property type="nucleotide sequence ID" value="NZ_QXFJ01000023.1"/>
</dbReference>
<sequence>MRKVIFGLLFMFSFVLSANNPYDDEEAKTCGEWAADILEVIEEESGCMSASDYNSDYNSLVKYCANQM</sequence>
<evidence type="ECO:0000313" key="5">
    <source>
        <dbReference type="Proteomes" id="UP000321528"/>
    </source>
</evidence>
<dbReference type="AlphaFoldDB" id="A0A418N7M2"/>
<keyword evidence="1" id="KW-0732">Signal</keyword>
<dbReference type="Proteomes" id="UP000321528">
    <property type="component" value="Unassembled WGS sequence"/>
</dbReference>
<feature type="chain" id="PRO_5019519476" evidence="1">
    <location>
        <begin position="19"/>
        <end position="68"/>
    </location>
</feature>
<evidence type="ECO:0000313" key="3">
    <source>
        <dbReference type="EMBL" id="TXK02268.1"/>
    </source>
</evidence>
<dbReference type="Proteomes" id="UP000284189">
    <property type="component" value="Unassembled WGS sequence"/>
</dbReference>
<comment type="caution">
    <text evidence="2">The sequence shown here is derived from an EMBL/GenBank/DDBJ whole genome shotgun (WGS) entry which is preliminary data.</text>
</comment>
<dbReference type="EMBL" id="VNWL01000022">
    <property type="protein sequence ID" value="TXK02268.1"/>
    <property type="molecule type" value="Genomic_DNA"/>
</dbReference>
<gene>
    <name evidence="2" type="ORF">D2U88_10765</name>
    <name evidence="3" type="ORF">FQ019_10680</name>
</gene>
<feature type="signal peptide" evidence="1">
    <location>
        <begin position="1"/>
        <end position="18"/>
    </location>
</feature>
<reference evidence="2 4" key="1">
    <citation type="submission" date="2018-08" db="EMBL/GenBank/DDBJ databases">
        <title>Proposal of Muricauda 72 sp.nov. and Muricauda NH166 sp.nov., isolated from seawater.</title>
        <authorList>
            <person name="Cheng H."/>
            <person name="Wu Y.-H."/>
            <person name="Guo L.-L."/>
            <person name="Xu X.-W."/>
        </authorList>
    </citation>
    <scope>NUCLEOTIDE SEQUENCE [LARGE SCALE GENOMIC DNA]</scope>
    <source>
        <strain evidence="2 4">NH166</strain>
    </source>
</reference>
<accession>A0A418N7M2</accession>
<reference evidence="3 5" key="2">
    <citation type="submission" date="2019-07" db="EMBL/GenBank/DDBJ databases">
        <title>Draft genome of two Muricauda strains isolated from deep sea.</title>
        <authorList>
            <person name="Sun C."/>
        </authorList>
    </citation>
    <scope>NUCLEOTIDE SEQUENCE [LARGE SCALE GENOMIC DNA]</scope>
    <source>
        <strain evidence="3 5">NH166</strain>
    </source>
</reference>
<keyword evidence="5" id="KW-1185">Reference proteome</keyword>
<proteinExistence type="predicted"/>